<dbReference type="PRINTS" id="PR00394">
    <property type="entry name" value="RHSPROTEIN"/>
</dbReference>
<dbReference type="Proteomes" id="UP001403385">
    <property type="component" value="Unassembled WGS sequence"/>
</dbReference>
<protein>
    <submittedName>
        <fullName evidence="2">RHS repeat-associated core domain-containing protein</fullName>
    </submittedName>
</protein>
<sequence>MGNLVWQAELNIYGKIRTLAKGSIQDCPFRYQGQYEDAETGLYYKRFRYYSPESGTYISQDPIGLLSGKVNFCAYVFDSISLVDPLGLAELVYQLLNKDGDVVYYGITERSALERFREHLANPDKKGKIETMEVLAENLTHDEARSIDGGLIRKRLKQRIADYSSTDSIEEQLESAGLLNKNRGRVKDRWTSNTPLRELKSKMLKTPRKVSCN</sequence>
<dbReference type="Gene3D" id="2.180.10.10">
    <property type="entry name" value="RHS repeat-associated core"/>
    <property type="match status" value="1"/>
</dbReference>
<keyword evidence="3" id="KW-1185">Reference proteome</keyword>
<accession>A0AAW9SFU8</accession>
<organism evidence="2 3">
    <name type="scientific">Rapidithrix thailandica</name>
    <dbReference type="NCBI Taxonomy" id="413964"/>
    <lineage>
        <taxon>Bacteria</taxon>
        <taxon>Pseudomonadati</taxon>
        <taxon>Bacteroidota</taxon>
        <taxon>Cytophagia</taxon>
        <taxon>Cytophagales</taxon>
        <taxon>Flammeovirgaceae</taxon>
        <taxon>Rapidithrix</taxon>
    </lineage>
</organism>
<dbReference type="RefSeq" id="WP_346824734.1">
    <property type="nucleotide sequence ID" value="NZ_JBDKWZ010000031.1"/>
</dbReference>
<proteinExistence type="predicted"/>
<dbReference type="PANTHER" id="PTHR32305:SF15">
    <property type="entry name" value="PROTEIN RHSA-RELATED"/>
    <property type="match status" value="1"/>
</dbReference>
<gene>
    <name evidence="2" type="ORF">AAG747_28840</name>
</gene>
<name>A0AAW9SFU8_9BACT</name>
<dbReference type="Pfam" id="PF01541">
    <property type="entry name" value="GIY-YIG"/>
    <property type="match status" value="1"/>
</dbReference>
<evidence type="ECO:0000313" key="3">
    <source>
        <dbReference type="Proteomes" id="UP001403385"/>
    </source>
</evidence>
<dbReference type="PANTHER" id="PTHR32305">
    <property type="match status" value="1"/>
</dbReference>
<dbReference type="InterPro" id="IPR000305">
    <property type="entry name" value="GIY-YIG_endonuc"/>
</dbReference>
<reference evidence="2 3" key="1">
    <citation type="submission" date="2024-04" db="EMBL/GenBank/DDBJ databases">
        <title>Novel genus in family Flammeovirgaceae.</title>
        <authorList>
            <person name="Nguyen T.H."/>
            <person name="Vuong T.Q."/>
            <person name="Le H."/>
            <person name="Kim S.-G."/>
        </authorList>
    </citation>
    <scope>NUCLEOTIDE SEQUENCE [LARGE SCALE GENOMIC DNA]</scope>
    <source>
        <strain evidence="2 3">JCM 23209</strain>
    </source>
</reference>
<dbReference type="AlphaFoldDB" id="A0AAW9SFU8"/>
<feature type="domain" description="GIY-YIG" evidence="1">
    <location>
        <begin position="92"/>
        <end position="130"/>
    </location>
</feature>
<comment type="caution">
    <text evidence="2">The sequence shown here is derived from an EMBL/GenBank/DDBJ whole genome shotgun (WGS) entry which is preliminary data.</text>
</comment>
<dbReference type="InterPro" id="IPR022385">
    <property type="entry name" value="Rhs_assc_core"/>
</dbReference>
<dbReference type="InterPro" id="IPR050708">
    <property type="entry name" value="T6SS_VgrG/RHS"/>
</dbReference>
<dbReference type="EMBL" id="JBDKWZ010000031">
    <property type="protein sequence ID" value="MEN7551956.1"/>
    <property type="molecule type" value="Genomic_DNA"/>
</dbReference>
<dbReference type="NCBIfam" id="TIGR03696">
    <property type="entry name" value="Rhs_assc_core"/>
    <property type="match status" value="1"/>
</dbReference>
<evidence type="ECO:0000313" key="2">
    <source>
        <dbReference type="EMBL" id="MEN7551956.1"/>
    </source>
</evidence>
<evidence type="ECO:0000259" key="1">
    <source>
        <dbReference type="Pfam" id="PF01541"/>
    </source>
</evidence>